<feature type="domain" description="CzcB-like C-terminal circularly permuted SH3-like" evidence="9">
    <location>
        <begin position="328"/>
        <end position="388"/>
    </location>
</feature>
<dbReference type="RefSeq" id="WP_378997213.1">
    <property type="nucleotide sequence ID" value="NZ_JBHSMT010000013.1"/>
</dbReference>
<dbReference type="Gene3D" id="2.40.50.100">
    <property type="match status" value="1"/>
</dbReference>
<evidence type="ECO:0000256" key="3">
    <source>
        <dbReference type="SAM" id="Coils"/>
    </source>
</evidence>
<protein>
    <submittedName>
        <fullName evidence="10">Efflux RND transporter periplasmic adaptor subunit</fullName>
    </submittedName>
</protein>
<dbReference type="Gene3D" id="1.10.287.470">
    <property type="entry name" value="Helix hairpin bin"/>
    <property type="match status" value="1"/>
</dbReference>
<evidence type="ECO:0000256" key="5">
    <source>
        <dbReference type="SAM" id="SignalP"/>
    </source>
</evidence>
<evidence type="ECO:0000259" key="7">
    <source>
        <dbReference type="Pfam" id="PF25954"/>
    </source>
</evidence>
<feature type="domain" description="CzcB-like barrel-sandwich hybrid" evidence="8">
    <location>
        <begin position="101"/>
        <end position="243"/>
    </location>
</feature>
<dbReference type="InterPro" id="IPR051909">
    <property type="entry name" value="MFP_Cation_Efflux"/>
</dbReference>
<dbReference type="InterPro" id="IPR058647">
    <property type="entry name" value="BSH_CzcB-like"/>
</dbReference>
<dbReference type="Pfam" id="PF25973">
    <property type="entry name" value="BSH_CzcB"/>
    <property type="match status" value="1"/>
</dbReference>
<dbReference type="InterPro" id="IPR058648">
    <property type="entry name" value="HH_CzcB-like"/>
</dbReference>
<feature type="signal peptide" evidence="5">
    <location>
        <begin position="1"/>
        <end position="31"/>
    </location>
</feature>
<feature type="region of interest" description="Disordered" evidence="4">
    <location>
        <begin position="32"/>
        <end position="63"/>
    </location>
</feature>
<evidence type="ECO:0000313" key="10">
    <source>
        <dbReference type="EMBL" id="MFC5474146.1"/>
    </source>
</evidence>
<proteinExistence type="inferred from homology"/>
<evidence type="ECO:0000256" key="2">
    <source>
        <dbReference type="ARBA" id="ARBA00022448"/>
    </source>
</evidence>
<feature type="domain" description="CzcB-like alpha-helical hairpin" evidence="6">
    <location>
        <begin position="140"/>
        <end position="198"/>
    </location>
</feature>
<name>A0ABW0M9B0_9BURK</name>
<feature type="chain" id="PRO_5045338400" evidence="5">
    <location>
        <begin position="32"/>
        <end position="400"/>
    </location>
</feature>
<feature type="coiled-coil region" evidence="3">
    <location>
        <begin position="169"/>
        <end position="196"/>
    </location>
</feature>
<dbReference type="SUPFAM" id="SSF111369">
    <property type="entry name" value="HlyD-like secretion proteins"/>
    <property type="match status" value="1"/>
</dbReference>
<evidence type="ECO:0000259" key="9">
    <source>
        <dbReference type="Pfam" id="PF25975"/>
    </source>
</evidence>
<feature type="domain" description="CusB-like beta-barrel" evidence="7">
    <location>
        <begin position="246"/>
        <end position="320"/>
    </location>
</feature>
<dbReference type="Proteomes" id="UP001596045">
    <property type="component" value="Unassembled WGS sequence"/>
</dbReference>
<evidence type="ECO:0000313" key="11">
    <source>
        <dbReference type="Proteomes" id="UP001596045"/>
    </source>
</evidence>
<dbReference type="NCBIfam" id="TIGR01730">
    <property type="entry name" value="RND_mfp"/>
    <property type="match status" value="1"/>
</dbReference>
<gene>
    <name evidence="10" type="ORF">ACFPM8_09255</name>
</gene>
<dbReference type="Pfam" id="PF25975">
    <property type="entry name" value="CzcB_C"/>
    <property type="match status" value="1"/>
</dbReference>
<accession>A0ABW0M9B0</accession>
<dbReference type="InterPro" id="IPR058649">
    <property type="entry name" value="CzcB_C"/>
</dbReference>
<dbReference type="Pfam" id="PF25893">
    <property type="entry name" value="HH_CzcB"/>
    <property type="match status" value="1"/>
</dbReference>
<evidence type="ECO:0000259" key="6">
    <source>
        <dbReference type="Pfam" id="PF25893"/>
    </source>
</evidence>
<evidence type="ECO:0000259" key="8">
    <source>
        <dbReference type="Pfam" id="PF25973"/>
    </source>
</evidence>
<dbReference type="Gene3D" id="2.40.30.170">
    <property type="match status" value="1"/>
</dbReference>
<comment type="caution">
    <text evidence="10">The sequence shown here is derived from an EMBL/GenBank/DDBJ whole genome shotgun (WGS) entry which is preliminary data.</text>
</comment>
<keyword evidence="11" id="KW-1185">Reference proteome</keyword>
<comment type="similarity">
    <text evidence="1">Belongs to the membrane fusion protein (MFP) (TC 8.A.1) family.</text>
</comment>
<evidence type="ECO:0000256" key="1">
    <source>
        <dbReference type="ARBA" id="ARBA00009477"/>
    </source>
</evidence>
<sequence>MKITSKKTALIAAVVAVCVLLAGAFFTGRQATSVEPPKTEGKQAAASAHAGPEQHDDDEEGKVELSDAQIEAAGVVVRTAAAARINTAITLPGEIRFNEDRTAHVVPRLTGVVEQVAVNLGQQVKKGQLLAVVASTGLAEQRSELLAAQKRLAFARTTYGREKKLWDEKISAEQDVQQARQAMNEAEITVQNARQKLDVLGAGNSNSLSRYEIRAPFAGLVTEKHIALGEAVKEDTSIFTISDLSTVWAEMVVPAKDLNAVRLGEKVRIKATAFDSTATGTVAYVGALLGEQTRTAKARVTLANPDMAWRPGLFVNVEVTVGESEVPVAIAPEAIQNVDDKPVVFVRIADGFKSQAVTTGRADGKQVEIVKGLEAGMRYAADGSFIIKAELGKGSAEHAH</sequence>
<dbReference type="PANTHER" id="PTHR30097">
    <property type="entry name" value="CATION EFFLUX SYSTEM PROTEIN CUSB"/>
    <property type="match status" value="1"/>
</dbReference>
<dbReference type="PANTHER" id="PTHR30097:SF4">
    <property type="entry name" value="SLR6042 PROTEIN"/>
    <property type="match status" value="1"/>
</dbReference>
<organism evidence="10 11">
    <name type="scientific">Paraherbaspirillum soli</name>
    <dbReference type="NCBI Taxonomy" id="631222"/>
    <lineage>
        <taxon>Bacteria</taxon>
        <taxon>Pseudomonadati</taxon>
        <taxon>Pseudomonadota</taxon>
        <taxon>Betaproteobacteria</taxon>
        <taxon>Burkholderiales</taxon>
        <taxon>Oxalobacteraceae</taxon>
        <taxon>Paraherbaspirillum</taxon>
    </lineage>
</organism>
<dbReference type="EMBL" id="JBHSMT010000013">
    <property type="protein sequence ID" value="MFC5474146.1"/>
    <property type="molecule type" value="Genomic_DNA"/>
</dbReference>
<reference evidence="11" key="1">
    <citation type="journal article" date="2019" name="Int. J. Syst. Evol. Microbiol.">
        <title>The Global Catalogue of Microorganisms (GCM) 10K type strain sequencing project: providing services to taxonomists for standard genome sequencing and annotation.</title>
        <authorList>
            <consortium name="The Broad Institute Genomics Platform"/>
            <consortium name="The Broad Institute Genome Sequencing Center for Infectious Disease"/>
            <person name="Wu L."/>
            <person name="Ma J."/>
        </authorList>
    </citation>
    <scope>NUCLEOTIDE SEQUENCE [LARGE SCALE GENOMIC DNA]</scope>
    <source>
        <strain evidence="11">JCM 17066</strain>
    </source>
</reference>
<dbReference type="Gene3D" id="2.40.420.20">
    <property type="match status" value="1"/>
</dbReference>
<keyword evidence="3" id="KW-0175">Coiled coil</keyword>
<evidence type="ECO:0000256" key="4">
    <source>
        <dbReference type="SAM" id="MobiDB-lite"/>
    </source>
</evidence>
<keyword evidence="5" id="KW-0732">Signal</keyword>
<dbReference type="InterPro" id="IPR006143">
    <property type="entry name" value="RND_pump_MFP"/>
</dbReference>
<dbReference type="Pfam" id="PF25954">
    <property type="entry name" value="Beta-barrel_RND_2"/>
    <property type="match status" value="1"/>
</dbReference>
<keyword evidence="2" id="KW-0813">Transport</keyword>
<dbReference type="InterPro" id="IPR058792">
    <property type="entry name" value="Beta-barrel_RND_2"/>
</dbReference>